<dbReference type="PROSITE" id="PS50234">
    <property type="entry name" value="VWFA"/>
    <property type="match status" value="1"/>
</dbReference>
<dbReference type="PANTHER" id="PTHR10579">
    <property type="entry name" value="CALCIUM-ACTIVATED CHLORIDE CHANNEL REGULATOR"/>
    <property type="match status" value="1"/>
</dbReference>
<dbReference type="InterPro" id="IPR002035">
    <property type="entry name" value="VWF_A"/>
</dbReference>
<dbReference type="Gene3D" id="3.40.50.410">
    <property type="entry name" value="von Willebrand factor, type A domain"/>
    <property type="match status" value="1"/>
</dbReference>
<sequence>MSDTFLRNASDPSTKKLSANMSESIWNDPRITAYVLDELPTDERAAFESEIQSSAELAAAVEEARGVTSKLDSLFASESTPPLDANRRDKIIAGENNPTFVTTKPNRAWYQLGTVELVVTAAIVLIIAAIAIPASMSPKIAMNGDAVADPQEEPTLSQEDYMRMATSGQEENDEIVELSADSLGGTGELTPDDVADASGFAVSEAAAPTTSPMAAAPMSAAAMSADSASDQFHSRAKAKRDADTAPPQVAMRSMLKESAADQGRDGAGQAGAAGALSMSQSPSESLQAQSGSRTASEPKPEAMEKSRRSMMTRRSDAAKEAKDSESAKKSEASELHSIAPDAPAAPAGTDPFGESAAPFGDFFGGAEIAESDAQMGMPGGGMAMGGLQNESNESLRRGRSGGMEMESMGMGMSMPASPSADRFESKPTNRGDESMAGGYGLPMDTVPSNTSLRTEFKQSIPGLPKAIQLLDEEVRNPEGAGPGTPGDQFDVIEDNPFRRVSEHPLSTFSVDVDTASYSKVRDFLVRAKQLPRPDAVRIEEMINYFDYNYEPPAGDAEHPFAARAVVTECPWNQDHRLARIALKGKVIEQSERPRCNLVFLLDTSGSMNQPNKLPLVQDGMKMLLEQLNENDRVAIAVYAGSAGLVLDSTKVKNGKKVRKALTQLSAGGSTNGGAGIALAYQVARDHFIPDGVNRVILCTDGDFNVGTTGTDALVRMVEKEAKGGVFLSVLGFGMGNHNDSMLEQISGRGNGNYAFIDNEKEARKVLVDQTNSTLVTIAKDVKLQVEFNPTQVNSYRLIGYENRVLAKEDFNDDQKDAGEIGAGHSVTALYEIVPAGSEPDAAKPKVDDLKYQAKVKPTKAARSDEMLTIKLRYKQPDGDTSTLVEFPVTDEGDSFDKSDKETRFAAAVAGFGMQLRRSEYKGNWTLGDVIRVAQASKGEDRFELRAEFIQLAQKASQLMGQE</sequence>
<dbReference type="SMART" id="SM00327">
    <property type="entry name" value="VWA"/>
    <property type="match status" value="1"/>
</dbReference>
<organism evidence="4 5">
    <name type="scientific">Novipirellula rosea</name>
    <dbReference type="NCBI Taxonomy" id="1031540"/>
    <lineage>
        <taxon>Bacteria</taxon>
        <taxon>Pseudomonadati</taxon>
        <taxon>Planctomycetota</taxon>
        <taxon>Planctomycetia</taxon>
        <taxon>Pirellulales</taxon>
        <taxon>Pirellulaceae</taxon>
        <taxon>Novipirellula</taxon>
    </lineage>
</organism>
<dbReference type="Gene3D" id="1.10.10.1320">
    <property type="entry name" value="Anti-sigma factor, zinc-finger domain"/>
    <property type="match status" value="1"/>
</dbReference>
<keyword evidence="2" id="KW-0472">Membrane</keyword>
<proteinExistence type="predicted"/>
<feature type="compositionally biased region" description="Low complexity" evidence="1">
    <location>
        <begin position="402"/>
        <end position="420"/>
    </location>
</feature>
<evidence type="ECO:0000313" key="4">
    <source>
        <dbReference type="EMBL" id="GAA4467522.1"/>
    </source>
</evidence>
<dbReference type="CDD" id="cd01465">
    <property type="entry name" value="vWA_subgroup"/>
    <property type="match status" value="1"/>
</dbReference>
<feature type="region of interest" description="Disordered" evidence="1">
    <location>
        <begin position="1"/>
        <end position="21"/>
    </location>
</feature>
<feature type="region of interest" description="Disordered" evidence="1">
    <location>
        <begin position="226"/>
        <end position="439"/>
    </location>
</feature>
<dbReference type="Pfam" id="PF00092">
    <property type="entry name" value="VWA"/>
    <property type="match status" value="1"/>
</dbReference>
<keyword evidence="2" id="KW-1133">Transmembrane helix</keyword>
<accession>A0ABP8NLV1</accession>
<evidence type="ECO:0000256" key="2">
    <source>
        <dbReference type="SAM" id="Phobius"/>
    </source>
</evidence>
<dbReference type="SUPFAM" id="SSF53300">
    <property type="entry name" value="vWA-like"/>
    <property type="match status" value="1"/>
</dbReference>
<gene>
    <name evidence="4" type="ORF">GCM10023156_57490</name>
</gene>
<feature type="compositionally biased region" description="Basic and acidic residues" evidence="1">
    <location>
        <begin position="254"/>
        <end position="264"/>
    </location>
</feature>
<dbReference type="Proteomes" id="UP001500840">
    <property type="component" value="Unassembled WGS sequence"/>
</dbReference>
<evidence type="ECO:0000256" key="1">
    <source>
        <dbReference type="SAM" id="MobiDB-lite"/>
    </source>
</evidence>
<evidence type="ECO:0000313" key="5">
    <source>
        <dbReference type="Proteomes" id="UP001500840"/>
    </source>
</evidence>
<keyword evidence="5" id="KW-1185">Reference proteome</keyword>
<dbReference type="InterPro" id="IPR051266">
    <property type="entry name" value="CLCR"/>
</dbReference>
<dbReference type="EMBL" id="BAABGA010000090">
    <property type="protein sequence ID" value="GAA4467522.1"/>
    <property type="molecule type" value="Genomic_DNA"/>
</dbReference>
<feature type="compositionally biased region" description="Basic and acidic residues" evidence="1">
    <location>
        <begin position="421"/>
        <end position="433"/>
    </location>
</feature>
<dbReference type="PANTHER" id="PTHR10579:SF43">
    <property type="entry name" value="ZINC FINGER (C3HC4-TYPE RING FINGER) FAMILY PROTEIN"/>
    <property type="match status" value="1"/>
</dbReference>
<protein>
    <recommendedName>
        <fullName evidence="3">VWFA domain-containing protein</fullName>
    </recommendedName>
</protein>
<dbReference type="InterPro" id="IPR036465">
    <property type="entry name" value="vWFA_dom_sf"/>
</dbReference>
<dbReference type="InterPro" id="IPR021908">
    <property type="entry name" value="YfbK_C"/>
</dbReference>
<feature type="domain" description="VWFA" evidence="3">
    <location>
        <begin position="596"/>
        <end position="774"/>
    </location>
</feature>
<comment type="caution">
    <text evidence="4">The sequence shown here is derived from an EMBL/GenBank/DDBJ whole genome shotgun (WGS) entry which is preliminary data.</text>
</comment>
<feature type="transmembrane region" description="Helical" evidence="2">
    <location>
        <begin position="109"/>
        <end position="132"/>
    </location>
</feature>
<feature type="compositionally biased region" description="Basic and acidic residues" evidence="1">
    <location>
        <begin position="296"/>
        <end position="334"/>
    </location>
</feature>
<dbReference type="InterPro" id="IPR022156">
    <property type="entry name" value="Uncharacterised_YfbK_N"/>
</dbReference>
<dbReference type="InterPro" id="IPR041916">
    <property type="entry name" value="Anti_sigma_zinc_sf"/>
</dbReference>
<keyword evidence="2" id="KW-0812">Transmembrane</keyword>
<name>A0ABP8NLV1_9BACT</name>
<reference evidence="5" key="1">
    <citation type="journal article" date="2019" name="Int. J. Syst. Evol. Microbiol.">
        <title>The Global Catalogue of Microorganisms (GCM) 10K type strain sequencing project: providing services to taxonomists for standard genome sequencing and annotation.</title>
        <authorList>
            <consortium name="The Broad Institute Genomics Platform"/>
            <consortium name="The Broad Institute Genome Sequencing Center for Infectious Disease"/>
            <person name="Wu L."/>
            <person name="Ma J."/>
        </authorList>
    </citation>
    <scope>NUCLEOTIDE SEQUENCE [LARGE SCALE GENOMIC DNA]</scope>
    <source>
        <strain evidence="5">JCM 17759</strain>
    </source>
</reference>
<feature type="compositionally biased region" description="Polar residues" evidence="1">
    <location>
        <begin position="277"/>
        <end position="295"/>
    </location>
</feature>
<dbReference type="Pfam" id="PF12450">
    <property type="entry name" value="vWF_A"/>
    <property type="match status" value="1"/>
</dbReference>
<evidence type="ECO:0000259" key="3">
    <source>
        <dbReference type="PROSITE" id="PS50234"/>
    </source>
</evidence>
<dbReference type="Pfam" id="PF12034">
    <property type="entry name" value="YfbK_C"/>
    <property type="match status" value="1"/>
</dbReference>